<dbReference type="AlphaFoldDB" id="A0A5Y7WBB5"/>
<name>A0A5Y7WBB5_SALER</name>
<sequence>MKFFIQKMSFFFQLLLLCLLFASPSVMAYLWVWSGPGMVYVNPNDLHFATGKAGDVVSLSGPDIGGGLVTTAHWHTTSPQKKTEIIYAKYYESYVSARPSGSSESWFKLTDALEFSAQSTYYSYQQIESSLSYHYSSADTYYLEPDGAIIQVPFWEPWAKGLTLKFRLTQDIVDTPVYIPAMLMFHSYSLYSNGNESGANLLTFGEKYPPQWTFSISSGFITAPNAACSVSPSSLNVDFGDMSPGSVNGRQQKKELQITCNKDAALKFSISSVDSTMENGFAVLKMSNRNDIVARVKTDDLASQSFFHVSVTKDVPTSIPLFFELKSTKSEVSPGEFNGSGWVIFSYE</sequence>
<dbReference type="InterPro" id="IPR008966">
    <property type="entry name" value="Adhesion_dom_sf"/>
</dbReference>
<organism evidence="2">
    <name type="scientific">Salmonella enterica</name>
    <name type="common">Salmonella choleraesuis</name>
    <dbReference type="NCBI Taxonomy" id="28901"/>
    <lineage>
        <taxon>Bacteria</taxon>
        <taxon>Pseudomonadati</taxon>
        <taxon>Pseudomonadota</taxon>
        <taxon>Gammaproteobacteria</taxon>
        <taxon>Enterobacterales</taxon>
        <taxon>Enterobacteriaceae</taxon>
        <taxon>Salmonella</taxon>
    </lineage>
</organism>
<dbReference type="SUPFAM" id="SSF49401">
    <property type="entry name" value="Bacterial adhesins"/>
    <property type="match status" value="1"/>
</dbReference>
<evidence type="ECO:0000313" key="2">
    <source>
        <dbReference type="EMBL" id="ECQ3014334.1"/>
    </source>
</evidence>
<dbReference type="Gene3D" id="2.60.40.1090">
    <property type="entry name" value="Fimbrial-type adhesion domain"/>
    <property type="match status" value="1"/>
</dbReference>
<dbReference type="EMBL" id="AAKAJM010000031">
    <property type="protein sequence ID" value="ECQ3014334.1"/>
    <property type="molecule type" value="Genomic_DNA"/>
</dbReference>
<reference evidence="2" key="1">
    <citation type="submission" date="2019-08" db="EMBL/GenBank/DDBJ databases">
        <authorList>
            <consortium name="PulseNet: The National Subtyping Network for Foodborne Disease Surveillance"/>
            <person name="Tarr C.L."/>
            <person name="Trees E."/>
            <person name="Katz L.S."/>
            <person name="Carleton-Romer H.A."/>
            <person name="Stroika S."/>
            <person name="Kucerova Z."/>
            <person name="Roache K.F."/>
            <person name="Sabol A.L."/>
            <person name="Besser J."/>
            <person name="Gerner-Smidt P."/>
        </authorList>
    </citation>
    <scope>NUCLEOTIDE SEQUENCE</scope>
    <source>
        <strain evidence="2">PNUSAS094603</strain>
    </source>
</reference>
<protein>
    <submittedName>
        <fullName evidence="2">Fimbrial protein</fullName>
    </submittedName>
</protein>
<dbReference type="InterPro" id="IPR036937">
    <property type="entry name" value="Adhesion_dom_fimbrial_sf"/>
</dbReference>
<dbReference type="GO" id="GO:0009289">
    <property type="term" value="C:pilus"/>
    <property type="evidence" value="ECO:0007669"/>
    <property type="project" value="InterPro"/>
</dbReference>
<dbReference type="InterPro" id="IPR057010">
    <property type="entry name" value="MrpH_C"/>
</dbReference>
<accession>A0A5Y7WBB5</accession>
<feature type="domain" description="Fimbrial adhesin MrpH C-terminal" evidence="1">
    <location>
        <begin position="228"/>
        <end position="345"/>
    </location>
</feature>
<dbReference type="GO" id="GO:0007155">
    <property type="term" value="P:cell adhesion"/>
    <property type="evidence" value="ECO:0007669"/>
    <property type="project" value="InterPro"/>
</dbReference>
<gene>
    <name evidence="2" type="ORF">FZ370_21880</name>
</gene>
<proteinExistence type="predicted"/>
<dbReference type="Pfam" id="PF24223">
    <property type="entry name" value="MrpH_C"/>
    <property type="match status" value="1"/>
</dbReference>
<comment type="caution">
    <text evidence="2">The sequence shown here is derived from an EMBL/GenBank/DDBJ whole genome shotgun (WGS) entry which is preliminary data.</text>
</comment>
<evidence type="ECO:0000259" key="1">
    <source>
        <dbReference type="Pfam" id="PF24223"/>
    </source>
</evidence>